<feature type="compositionally biased region" description="Polar residues" evidence="1">
    <location>
        <begin position="120"/>
        <end position="131"/>
    </location>
</feature>
<feature type="region of interest" description="Disordered" evidence="1">
    <location>
        <begin position="109"/>
        <end position="131"/>
    </location>
</feature>
<dbReference type="Proteomes" id="UP001176940">
    <property type="component" value="Unassembled WGS sequence"/>
</dbReference>
<sequence length="131" mass="14483">MTKRSHETATSSRVIAAMHYWDRSVAKGCRGRRKGYGAHIAIYYFPPPNLGASDGPQNTALSPHISTRGSVPTHYHTRLHPHKLSDEAPSPHITTRGSVPAHYHTKLRPHTLPHEAPSPHITTRGSILTHV</sequence>
<comment type="caution">
    <text evidence="2">The sequence shown here is derived from an EMBL/GenBank/DDBJ whole genome shotgun (WGS) entry which is preliminary data.</text>
</comment>
<evidence type="ECO:0000256" key="1">
    <source>
        <dbReference type="SAM" id="MobiDB-lite"/>
    </source>
</evidence>
<reference evidence="2" key="1">
    <citation type="submission" date="2023-07" db="EMBL/GenBank/DDBJ databases">
        <authorList>
            <person name="Stuckert A."/>
        </authorList>
    </citation>
    <scope>NUCLEOTIDE SEQUENCE</scope>
</reference>
<protein>
    <submittedName>
        <fullName evidence="2">Uncharacterized protein</fullName>
    </submittedName>
</protein>
<evidence type="ECO:0000313" key="3">
    <source>
        <dbReference type="Proteomes" id="UP001176940"/>
    </source>
</evidence>
<name>A0ABN9MMN7_9NEOB</name>
<accession>A0ABN9MMN7</accession>
<evidence type="ECO:0000313" key="2">
    <source>
        <dbReference type="EMBL" id="CAJ0968006.1"/>
    </source>
</evidence>
<keyword evidence="3" id="KW-1185">Reference proteome</keyword>
<proteinExistence type="predicted"/>
<gene>
    <name evidence="2" type="ORF">RIMI_LOCUS22692234</name>
</gene>
<organism evidence="2 3">
    <name type="scientific">Ranitomeya imitator</name>
    <name type="common">mimic poison frog</name>
    <dbReference type="NCBI Taxonomy" id="111125"/>
    <lineage>
        <taxon>Eukaryota</taxon>
        <taxon>Metazoa</taxon>
        <taxon>Chordata</taxon>
        <taxon>Craniata</taxon>
        <taxon>Vertebrata</taxon>
        <taxon>Euteleostomi</taxon>
        <taxon>Amphibia</taxon>
        <taxon>Batrachia</taxon>
        <taxon>Anura</taxon>
        <taxon>Neobatrachia</taxon>
        <taxon>Hyloidea</taxon>
        <taxon>Dendrobatidae</taxon>
        <taxon>Dendrobatinae</taxon>
        <taxon>Ranitomeya</taxon>
    </lineage>
</organism>
<dbReference type="EMBL" id="CAUEEQ010078802">
    <property type="protein sequence ID" value="CAJ0968006.1"/>
    <property type="molecule type" value="Genomic_DNA"/>
</dbReference>